<organism evidence="1 2">
    <name type="scientific">Marinobacter maroccanus</name>
    <dbReference type="NCBI Taxonomy" id="2055143"/>
    <lineage>
        <taxon>Bacteria</taxon>
        <taxon>Pseudomonadati</taxon>
        <taxon>Pseudomonadota</taxon>
        <taxon>Gammaproteobacteria</taxon>
        <taxon>Pseudomonadales</taxon>
        <taxon>Marinobacteraceae</taxon>
        <taxon>Marinobacter</taxon>
    </lineage>
</organism>
<gene>
    <name evidence="1" type="ORF">KEHDKFFH_02355</name>
</gene>
<dbReference type="RefSeq" id="WP_104320419.1">
    <property type="nucleotide sequence ID" value="NZ_PSSX01000001.1"/>
</dbReference>
<dbReference type="Proteomes" id="UP000239917">
    <property type="component" value="Unassembled WGS sequence"/>
</dbReference>
<accession>A0A2S5ZFU3</accession>
<dbReference type="AlphaFoldDB" id="A0A2S5ZFU3"/>
<evidence type="ECO:0000313" key="1">
    <source>
        <dbReference type="EMBL" id="PPI86181.1"/>
    </source>
</evidence>
<reference evidence="1 2" key="1">
    <citation type="submission" date="2018-01" db="EMBL/GenBank/DDBJ databases">
        <title>Complete genome sequences of the type strains of Marinobacter flavimaris and Marinobacter maroccanus.</title>
        <authorList>
            <person name="Palau M."/>
            <person name="Boujida N."/>
            <person name="Manresa A."/>
            <person name="Minana-Galbis D."/>
        </authorList>
    </citation>
    <scope>NUCLEOTIDE SEQUENCE [LARGE SCALE GENOMIC DNA]</scope>
    <source>
        <strain evidence="1 2">N4</strain>
    </source>
</reference>
<dbReference type="Gene3D" id="1.20.120.330">
    <property type="entry name" value="Nucleotidyltransferases domain 2"/>
    <property type="match status" value="1"/>
</dbReference>
<evidence type="ECO:0000313" key="2">
    <source>
        <dbReference type="Proteomes" id="UP000239917"/>
    </source>
</evidence>
<proteinExistence type="predicted"/>
<evidence type="ECO:0008006" key="3">
    <source>
        <dbReference type="Google" id="ProtNLM"/>
    </source>
</evidence>
<comment type="caution">
    <text evidence="1">The sequence shown here is derived from an EMBL/GenBank/DDBJ whole genome shotgun (WGS) entry which is preliminary data.</text>
</comment>
<dbReference type="EMBL" id="PSSX01000001">
    <property type="protein sequence ID" value="PPI86181.1"/>
    <property type="molecule type" value="Genomic_DNA"/>
</dbReference>
<sequence>MIEPENLFDVGNTLFQGDPDEPHRRSAISRYYYGCHLMAAKALGMAGVNRGGGTHQAVINSLAERGQKKLATDLDDLCKQRNLCDYKLHLSLPSKQAKKLKKKAEEARKLIEQL</sequence>
<keyword evidence="2" id="KW-1185">Reference proteome</keyword>
<protein>
    <recommendedName>
        <fullName evidence="3">HEPN domain-containing protein</fullName>
    </recommendedName>
</protein>
<name>A0A2S5ZFU3_9GAMM</name>
<dbReference type="OrthoDB" id="6174209at2"/>